<protein>
    <recommendedName>
        <fullName evidence="3">Acetyltransferase</fullName>
    </recommendedName>
</protein>
<dbReference type="Proteomes" id="UP001328107">
    <property type="component" value="Unassembled WGS sequence"/>
</dbReference>
<dbReference type="GO" id="GO:0008080">
    <property type="term" value="F:N-acetyltransferase activity"/>
    <property type="evidence" value="ECO:0007669"/>
    <property type="project" value="TreeGrafter"/>
</dbReference>
<dbReference type="InterPro" id="IPR016181">
    <property type="entry name" value="Acyl_CoA_acyltransferase"/>
</dbReference>
<dbReference type="PANTHER" id="PTHR20905:SF30">
    <property type="entry name" value="N-ACETYLTRANSFERASE DOMAIN-CONTAINING PROTEIN"/>
    <property type="match status" value="1"/>
</dbReference>
<evidence type="ECO:0000313" key="2">
    <source>
        <dbReference type="Proteomes" id="UP001328107"/>
    </source>
</evidence>
<keyword evidence="2" id="KW-1185">Reference proteome</keyword>
<dbReference type="EMBL" id="BTRK01000004">
    <property type="protein sequence ID" value="GMR44667.1"/>
    <property type="molecule type" value="Genomic_DNA"/>
</dbReference>
<evidence type="ECO:0008006" key="3">
    <source>
        <dbReference type="Google" id="ProtNLM"/>
    </source>
</evidence>
<dbReference type="PANTHER" id="PTHR20905">
    <property type="entry name" value="N-ACETYLTRANSFERASE-RELATED"/>
    <property type="match status" value="1"/>
</dbReference>
<name>A0AAN5HXA1_9BILA</name>
<dbReference type="SUPFAM" id="SSF55729">
    <property type="entry name" value="Acyl-CoA N-acyltransferases (Nat)"/>
    <property type="match status" value="1"/>
</dbReference>
<proteinExistence type="predicted"/>
<sequence>MLATTARSLARVSRKVKPLILLTEKYDFIPIESRDHGMVMDTTRKGFYAVDPHSRALGIASHNGGEFMDWIVSNALKYPYGIRVMHKETGKMIGVRLMSEWRRDGKDTRNDFDFTKLDENTMMFAKILGNLKTQIWSLRPEAEKVLRREVIYVDRVHQGQGIGQYLMHLDLDFDQLRSSGFDGIMAESTSFASQLLLTRNGYKILAMSKPKELIRSNGQRVELPDEAEAAKLLYLPFKKS</sequence>
<accession>A0AAN5HXA1</accession>
<evidence type="ECO:0000313" key="1">
    <source>
        <dbReference type="EMBL" id="GMR44667.1"/>
    </source>
</evidence>
<comment type="caution">
    <text evidence="1">The sequence shown here is derived from an EMBL/GenBank/DDBJ whole genome shotgun (WGS) entry which is preliminary data.</text>
</comment>
<dbReference type="AlphaFoldDB" id="A0AAN5HXA1"/>
<organism evidence="1 2">
    <name type="scientific">Pristionchus mayeri</name>
    <dbReference type="NCBI Taxonomy" id="1317129"/>
    <lineage>
        <taxon>Eukaryota</taxon>
        <taxon>Metazoa</taxon>
        <taxon>Ecdysozoa</taxon>
        <taxon>Nematoda</taxon>
        <taxon>Chromadorea</taxon>
        <taxon>Rhabditida</taxon>
        <taxon>Rhabditina</taxon>
        <taxon>Diplogasteromorpha</taxon>
        <taxon>Diplogasteroidea</taxon>
        <taxon>Neodiplogasteridae</taxon>
        <taxon>Pristionchus</taxon>
    </lineage>
</organism>
<gene>
    <name evidence="1" type="ORF">PMAYCL1PPCAC_14862</name>
</gene>
<dbReference type="Gene3D" id="3.40.630.30">
    <property type="match status" value="1"/>
</dbReference>
<reference evidence="2" key="1">
    <citation type="submission" date="2022-10" db="EMBL/GenBank/DDBJ databases">
        <title>Genome assembly of Pristionchus species.</title>
        <authorList>
            <person name="Yoshida K."/>
            <person name="Sommer R.J."/>
        </authorList>
    </citation>
    <scope>NUCLEOTIDE SEQUENCE [LARGE SCALE GENOMIC DNA]</scope>
    <source>
        <strain evidence="2">RS5460</strain>
    </source>
</reference>